<dbReference type="HOGENOM" id="CLU_007542_0_0_1"/>
<evidence type="ECO:0000313" key="1">
    <source>
        <dbReference type="EMBL" id="EAR92066.2"/>
    </source>
</evidence>
<dbReference type="RefSeq" id="XP_001012311.2">
    <property type="nucleotide sequence ID" value="XM_001012311.2"/>
</dbReference>
<accession>Q234D7</accession>
<evidence type="ECO:0000313" key="2">
    <source>
        <dbReference type="Proteomes" id="UP000009168"/>
    </source>
</evidence>
<dbReference type="EMBL" id="GG662767">
    <property type="protein sequence ID" value="EAR92066.2"/>
    <property type="molecule type" value="Genomic_DNA"/>
</dbReference>
<dbReference type="GeneID" id="7828173"/>
<dbReference type="OrthoDB" id="298937at2759"/>
<protein>
    <submittedName>
        <fullName evidence="1">Tetratricopeptide repeat protein</fullName>
    </submittedName>
</protein>
<dbReference type="KEGG" id="tet:TTHERM_00105610"/>
<dbReference type="Proteomes" id="UP000009168">
    <property type="component" value="Unassembled WGS sequence"/>
</dbReference>
<proteinExistence type="predicted"/>
<name>Q234D7_TETTS</name>
<organism evidence="1 2">
    <name type="scientific">Tetrahymena thermophila (strain SB210)</name>
    <dbReference type="NCBI Taxonomy" id="312017"/>
    <lineage>
        <taxon>Eukaryota</taxon>
        <taxon>Sar</taxon>
        <taxon>Alveolata</taxon>
        <taxon>Ciliophora</taxon>
        <taxon>Intramacronucleata</taxon>
        <taxon>Oligohymenophorea</taxon>
        <taxon>Hymenostomatida</taxon>
        <taxon>Tetrahymenina</taxon>
        <taxon>Tetrahymenidae</taxon>
        <taxon>Tetrahymena</taxon>
    </lineage>
</organism>
<dbReference type="InParanoid" id="Q234D7"/>
<dbReference type="AlphaFoldDB" id="Q234D7"/>
<keyword evidence="2" id="KW-1185">Reference proteome</keyword>
<reference evidence="2" key="1">
    <citation type="journal article" date="2006" name="PLoS Biol.">
        <title>Macronuclear genome sequence of the ciliate Tetrahymena thermophila, a model eukaryote.</title>
        <authorList>
            <person name="Eisen J.A."/>
            <person name="Coyne R.S."/>
            <person name="Wu M."/>
            <person name="Wu D."/>
            <person name="Thiagarajan M."/>
            <person name="Wortman J.R."/>
            <person name="Badger J.H."/>
            <person name="Ren Q."/>
            <person name="Amedeo P."/>
            <person name="Jones K.M."/>
            <person name="Tallon L.J."/>
            <person name="Delcher A.L."/>
            <person name="Salzberg S.L."/>
            <person name="Silva J.C."/>
            <person name="Haas B.J."/>
            <person name="Majoros W.H."/>
            <person name="Farzad M."/>
            <person name="Carlton J.M."/>
            <person name="Smith R.K. Jr."/>
            <person name="Garg J."/>
            <person name="Pearlman R.E."/>
            <person name="Karrer K.M."/>
            <person name="Sun L."/>
            <person name="Manning G."/>
            <person name="Elde N.C."/>
            <person name="Turkewitz A.P."/>
            <person name="Asai D.J."/>
            <person name="Wilkes D.E."/>
            <person name="Wang Y."/>
            <person name="Cai H."/>
            <person name="Collins K."/>
            <person name="Stewart B.A."/>
            <person name="Lee S.R."/>
            <person name="Wilamowska K."/>
            <person name="Weinberg Z."/>
            <person name="Ruzzo W.L."/>
            <person name="Wloga D."/>
            <person name="Gaertig J."/>
            <person name="Frankel J."/>
            <person name="Tsao C.-C."/>
            <person name="Gorovsky M.A."/>
            <person name="Keeling P.J."/>
            <person name="Waller R.F."/>
            <person name="Patron N.J."/>
            <person name="Cherry J.M."/>
            <person name="Stover N.A."/>
            <person name="Krieger C.J."/>
            <person name="del Toro C."/>
            <person name="Ryder H.F."/>
            <person name="Williamson S.C."/>
            <person name="Barbeau R.A."/>
            <person name="Hamilton E.P."/>
            <person name="Orias E."/>
        </authorList>
    </citation>
    <scope>NUCLEOTIDE SEQUENCE [LARGE SCALE GENOMIC DNA]</scope>
    <source>
        <strain evidence="2">SB210</strain>
    </source>
</reference>
<sequence length="959" mass="113449">MDDQVDCLINILKEMTSHKFDSNTLSNDLEDLFFSQETKFLYQSFQAIYQILLYTSENIFEINDTETLIKLNNHLKFFKEFCNIHAEGITNNNIGSLLLAKGHLFQALEYFVQSVVCARYEIQQFCKENPYSFSAFLLSEFGYSNNIQEIIQEQYNKFPIKLIKEKKKISVTKQSSQKIVNQIVNRLKKQTSNYSLSAEVDPSLLEKLKLYNQFLKQNNIMEQQITFEEFKDELKEQRIYLLQNLYSRNRNLTITLLLINAIQKNSYNFWNEVIEQLDLLTRVSEYLPQKELQKYEILILRYKALFELKKIKKLDYVEKQIENIIQNYKHSKDQLLNSNFFKNIKQQQQAFVNQIKQFREISNSFIIPNNSKYKQKDLSPILRSQIPTSDKRKSQFIKKNIYLNINETSKDISIETYNQNNSIYQFIIKLNDTKNIFLQNKSLNNGQLKINLLENDYRNDFLNKVNDIIIYSKLNQKLDILFEFRNNLDSAVQDYYLLNNFYSLDNLNCFFTVFKSQFLAQSGQFKKAAEMLTSLFENKKQIISHESVKICMQLNEIFAKSKIQSREFNEFFQKFDNNISMQIALIFDFQDNNELIFQSVQLFSNLINQVLNWARDQLGIILAEQNQKIVEAIIPMMNIQQIKFLQNQIIKRLMEVINGDVNQLFEKLSSKIYEDICLFDEQNKQQQNDRESLINQLSISQQSQYSPKITKNYALDSICEEKLHLKKEQDQSQISLISEEPTVYKNNKRGLQQIGSVSNFISIREYCQTQSYILKNSNKKPQQLIFTPKILIHQGDESLVQSHIEDSSQIVGMNEICQLTSEHFFHLSIHKALSSLFANQIKYEEINQRLQKMGGLKFNFQNSFKQKRYIIYCTKQLSINNNSLFLKLCEILSALKIQVIILLQFAGSSFIEQQPGQTYIYNKIEVFRVFYNDQQIVNFLKSQRNKVNFYSYVTQIQHY</sequence>
<gene>
    <name evidence="1" type="ORF">TTHERM_00105610</name>
</gene>